<dbReference type="PANTHER" id="PTHR30386">
    <property type="entry name" value="MEMBRANE FUSION SUBUNIT OF EMRAB-TOLC MULTIDRUG EFFLUX PUMP"/>
    <property type="match status" value="1"/>
</dbReference>
<evidence type="ECO:0000256" key="10">
    <source>
        <dbReference type="SAM" id="MobiDB-lite"/>
    </source>
</evidence>
<evidence type="ECO:0000313" key="12">
    <source>
        <dbReference type="EMBL" id="MBD3848380.1"/>
    </source>
</evidence>
<dbReference type="Pfam" id="PF26002">
    <property type="entry name" value="Beta-barrel_AprE"/>
    <property type="match status" value="1"/>
</dbReference>
<name>A0A927I080_9HYPH</name>
<accession>A0A927I080</accession>
<dbReference type="NCBIfam" id="TIGR01843">
    <property type="entry name" value="type_I_hlyD"/>
    <property type="match status" value="1"/>
</dbReference>
<evidence type="ECO:0000256" key="3">
    <source>
        <dbReference type="ARBA" id="ARBA00022448"/>
    </source>
</evidence>
<keyword evidence="8" id="KW-0472">Membrane</keyword>
<sequence>MHALTNDQSGLFALEMLLRLRGAIATKEDLRNHLGDGAVGVTEILKGARAYGFVARSFSATWDKLAELPLPCIAALRNGGFLLLGKVNHENAVVVASNITQPTLMTRAEFEDQWGGRLVLLKQAKTAAENMPRLDRAVAIRARQALTSTAEWGARNTRAAVTSLATRSQALQQAVIARSTDEKHLRSLELAFLPAALEIVETPPSPLGRIIGLSIVSIFAAALLWACIGTVDIVAVAPGKIIPSDRTKMVQPFETGVVREIKVRDGQSVKAGDVLVDLDSTTADAEVGHLQSDLMAARLDIARLRAAIANKEDPLSAFTPPKDASADLVQMYRGLLLSQSSEQKAKLASIDGQLAQKAAERDTIQASVDKLKNTLVPLQQRVEIREQLFQKELGSKVTYLTELQDLVGQRQDILVQEKRGSETNAAVTALTETRAKTVAEYERTLFDDLTKAQQKEAGFRRDIVKAEQRRNLQRLTAPVDGIVQQLAIHTIGGVVTPAQTLMYIVPADSRLEIEAMISNRDIGFVSAGQEAAVKIDTFNFTRYGLLRGTILSISQDAIPRDKIPDTAGDKTSGAGNDSSEPRGQELLYAARISLDRTQLAIEDKQVNLSPGMAVTAEVKTGRRRIISYLLSPLSRYQHDSMRER</sequence>
<evidence type="ECO:0000256" key="9">
    <source>
        <dbReference type="RuleBase" id="RU365093"/>
    </source>
</evidence>
<keyword evidence="4 9" id="KW-1003">Cell membrane</keyword>
<dbReference type="GO" id="GO:0005524">
    <property type="term" value="F:ATP binding"/>
    <property type="evidence" value="ECO:0007669"/>
    <property type="project" value="InterPro"/>
</dbReference>
<evidence type="ECO:0000256" key="6">
    <source>
        <dbReference type="ARBA" id="ARBA00022692"/>
    </source>
</evidence>
<organism evidence="12 13">
    <name type="scientific">Bosea spartocytisi</name>
    <dbReference type="NCBI Taxonomy" id="2773451"/>
    <lineage>
        <taxon>Bacteria</taxon>
        <taxon>Pseudomonadati</taxon>
        <taxon>Pseudomonadota</taxon>
        <taxon>Alphaproteobacteria</taxon>
        <taxon>Hyphomicrobiales</taxon>
        <taxon>Boseaceae</taxon>
        <taxon>Bosea</taxon>
    </lineage>
</organism>
<evidence type="ECO:0000256" key="7">
    <source>
        <dbReference type="ARBA" id="ARBA00022989"/>
    </source>
</evidence>
<keyword evidence="5 9" id="KW-0997">Cell inner membrane</keyword>
<dbReference type="InterPro" id="IPR005074">
    <property type="entry name" value="Peptidase_C39"/>
</dbReference>
<feature type="domain" description="Peptidase C39" evidence="11">
    <location>
        <begin position="3"/>
        <end position="121"/>
    </location>
</feature>
<gene>
    <name evidence="12" type="ORF">IED13_22005</name>
</gene>
<evidence type="ECO:0000256" key="1">
    <source>
        <dbReference type="ARBA" id="ARBA00004377"/>
    </source>
</evidence>
<proteinExistence type="inferred from homology"/>
<comment type="caution">
    <text evidence="12">The sequence shown here is derived from an EMBL/GenBank/DDBJ whole genome shotgun (WGS) entry which is preliminary data.</text>
</comment>
<dbReference type="PANTHER" id="PTHR30386:SF27">
    <property type="entry name" value="MEMBRANE FUSION PROTEIN (MFP) FAMILY PROTEIN"/>
    <property type="match status" value="1"/>
</dbReference>
<dbReference type="InterPro" id="IPR050739">
    <property type="entry name" value="MFP"/>
</dbReference>
<dbReference type="GO" id="GO:0009306">
    <property type="term" value="P:protein secretion"/>
    <property type="evidence" value="ECO:0007669"/>
    <property type="project" value="InterPro"/>
</dbReference>
<keyword evidence="3 9" id="KW-0813">Transport</keyword>
<comment type="subcellular location">
    <subcellularLocation>
        <location evidence="1 9">Cell inner membrane</location>
        <topology evidence="1 9">Single-pass membrane protein</topology>
    </subcellularLocation>
</comment>
<dbReference type="InterPro" id="IPR059040">
    <property type="entry name" value="HH_CyaD-like"/>
</dbReference>
<comment type="similarity">
    <text evidence="2 9">Belongs to the membrane fusion protein (MFP) (TC 8.A.1) family.</text>
</comment>
<dbReference type="Pfam" id="PF25988">
    <property type="entry name" value="HH_CyaD"/>
    <property type="match status" value="1"/>
</dbReference>
<dbReference type="EMBL" id="JACXWY010000018">
    <property type="protein sequence ID" value="MBD3848380.1"/>
    <property type="molecule type" value="Genomic_DNA"/>
</dbReference>
<dbReference type="Gene3D" id="2.40.50.100">
    <property type="match status" value="1"/>
</dbReference>
<evidence type="ECO:0000259" key="11">
    <source>
        <dbReference type="PROSITE" id="PS50990"/>
    </source>
</evidence>
<dbReference type="Gene3D" id="2.40.30.170">
    <property type="match status" value="1"/>
</dbReference>
<evidence type="ECO:0000313" key="13">
    <source>
        <dbReference type="Proteomes" id="UP000619295"/>
    </source>
</evidence>
<dbReference type="InterPro" id="IPR058982">
    <property type="entry name" value="Beta-barrel_AprE"/>
</dbReference>
<evidence type="ECO:0000256" key="2">
    <source>
        <dbReference type="ARBA" id="ARBA00009477"/>
    </source>
</evidence>
<dbReference type="GO" id="GO:0006508">
    <property type="term" value="P:proteolysis"/>
    <property type="evidence" value="ECO:0007669"/>
    <property type="project" value="InterPro"/>
</dbReference>
<dbReference type="Gene3D" id="3.90.70.10">
    <property type="entry name" value="Cysteine proteinases"/>
    <property type="match status" value="1"/>
</dbReference>
<reference evidence="12" key="1">
    <citation type="submission" date="2020-09" db="EMBL/GenBank/DDBJ databases">
        <title>Bosea spartocytisi sp. nov. a root nodule endophyte of Spartocytisus supranubius in the high mountain ecosystem fo the Teide National Park (Canary Islands, Spain).</title>
        <authorList>
            <person name="Pulido-Suarez L."/>
            <person name="Peix A."/>
            <person name="Igual J.M."/>
            <person name="Socas-Perez N."/>
            <person name="Velazquez E."/>
            <person name="Flores-Felix J.D."/>
            <person name="Leon-Barrios M."/>
        </authorList>
    </citation>
    <scope>NUCLEOTIDE SEQUENCE</scope>
    <source>
        <strain evidence="12">SSUT16</strain>
    </source>
</reference>
<dbReference type="PROSITE" id="PS00543">
    <property type="entry name" value="HLYD_FAMILY"/>
    <property type="match status" value="1"/>
</dbReference>
<dbReference type="RefSeq" id="WP_081925179.1">
    <property type="nucleotide sequence ID" value="NZ_JACXWY010000018.1"/>
</dbReference>
<dbReference type="Proteomes" id="UP000619295">
    <property type="component" value="Unassembled WGS sequence"/>
</dbReference>
<dbReference type="AlphaFoldDB" id="A0A927I080"/>
<feature type="region of interest" description="Disordered" evidence="10">
    <location>
        <begin position="561"/>
        <end position="582"/>
    </location>
</feature>
<dbReference type="Pfam" id="PF03412">
    <property type="entry name" value="Peptidase_C39"/>
    <property type="match status" value="1"/>
</dbReference>
<evidence type="ECO:0000256" key="5">
    <source>
        <dbReference type="ARBA" id="ARBA00022519"/>
    </source>
</evidence>
<keyword evidence="13" id="KW-1185">Reference proteome</keyword>
<dbReference type="InterPro" id="IPR010129">
    <property type="entry name" value="T1SS_HlyD"/>
</dbReference>
<evidence type="ECO:0000256" key="8">
    <source>
        <dbReference type="ARBA" id="ARBA00023136"/>
    </source>
</evidence>
<dbReference type="SUPFAM" id="SSF111369">
    <property type="entry name" value="HlyD-like secretion proteins"/>
    <property type="match status" value="1"/>
</dbReference>
<dbReference type="InterPro" id="IPR006144">
    <property type="entry name" value="Secretion_HlyD_CS"/>
</dbReference>
<dbReference type="GO" id="GO:0005886">
    <property type="term" value="C:plasma membrane"/>
    <property type="evidence" value="ECO:0007669"/>
    <property type="project" value="UniProtKB-SubCell"/>
</dbReference>
<protein>
    <recommendedName>
        <fullName evidence="9">Membrane fusion protein (MFP) family protein</fullName>
    </recommendedName>
</protein>
<dbReference type="PROSITE" id="PS50990">
    <property type="entry name" value="PEPTIDASE_C39"/>
    <property type="match status" value="1"/>
</dbReference>
<keyword evidence="7" id="KW-1133">Transmembrane helix</keyword>
<evidence type="ECO:0000256" key="4">
    <source>
        <dbReference type="ARBA" id="ARBA00022475"/>
    </source>
</evidence>
<dbReference type="PRINTS" id="PR01490">
    <property type="entry name" value="RTXTOXIND"/>
</dbReference>
<dbReference type="GO" id="GO:0008233">
    <property type="term" value="F:peptidase activity"/>
    <property type="evidence" value="ECO:0007669"/>
    <property type="project" value="InterPro"/>
</dbReference>
<keyword evidence="6" id="KW-0812">Transmembrane</keyword>